<reference evidence="3" key="1">
    <citation type="journal article" date="2014" name="Science">
        <title>Ancient hybridizations among the ancestral genomes of bread wheat.</title>
        <authorList>
            <consortium name="International Wheat Genome Sequencing Consortium,"/>
            <person name="Marcussen T."/>
            <person name="Sandve S.R."/>
            <person name="Heier L."/>
            <person name="Spannagl M."/>
            <person name="Pfeifer M."/>
            <person name="Jakobsen K.S."/>
            <person name="Wulff B.B."/>
            <person name="Steuernagel B."/>
            <person name="Mayer K.F."/>
            <person name="Olsen O.A."/>
        </authorList>
    </citation>
    <scope>NUCLEOTIDE SEQUENCE [LARGE SCALE GENOMIC DNA]</scope>
    <source>
        <strain evidence="3">cv. AL8/78</strain>
    </source>
</reference>
<dbReference type="Gene3D" id="1.10.287.110">
    <property type="entry name" value="DnaJ domain"/>
    <property type="match status" value="1"/>
</dbReference>
<protein>
    <recommendedName>
        <fullName evidence="1">J domain-containing protein</fullName>
    </recommendedName>
</protein>
<dbReference type="Gramene" id="AET0Gv20126000.2">
    <property type="protein sequence ID" value="AET0Gv20126000.2"/>
    <property type="gene ID" value="AET0Gv20126000"/>
</dbReference>
<keyword evidence="3" id="KW-1185">Reference proteome</keyword>
<dbReference type="EnsemblPlants" id="AET0Gv20126000.2">
    <property type="protein sequence ID" value="AET0Gv20126000.2"/>
    <property type="gene ID" value="AET0Gv20126000"/>
</dbReference>
<feature type="domain" description="J" evidence="1">
    <location>
        <begin position="23"/>
        <end position="89"/>
    </location>
</feature>
<reference evidence="2" key="3">
    <citation type="submission" date="2019-03" db="UniProtKB">
        <authorList>
            <consortium name="EnsemblPlants"/>
        </authorList>
    </citation>
    <scope>IDENTIFICATION</scope>
</reference>
<dbReference type="PANTHER" id="PTHR44743:SF4">
    <property type="entry name" value="J DOMAIN-CONTAINING PROTEIN"/>
    <property type="match status" value="1"/>
</dbReference>
<dbReference type="Pfam" id="PF00226">
    <property type="entry name" value="DnaJ"/>
    <property type="match status" value="1"/>
</dbReference>
<dbReference type="PROSITE" id="PS00636">
    <property type="entry name" value="DNAJ_1"/>
    <property type="match status" value="1"/>
</dbReference>
<sequence length="165" mass="17703">HPHNTSSSIQGKGCIAMAGCGGGLYAVLGVSSDCSDAELRSAYRKLAMKWHPDKCGGGSEAAKARFHKIQAAYAVLSDPNKRILYDVGAYDSDADDEGAGDILGDILEAMNHTPPHVSQVTVNSTHTAALLRSAYRYHNIMEVFTSQSKAERTTTPSVSKYSHLF</sequence>
<evidence type="ECO:0000313" key="3">
    <source>
        <dbReference type="Proteomes" id="UP000015105"/>
    </source>
</evidence>
<dbReference type="PANTHER" id="PTHR44743">
    <property type="entry name" value="PUTATIVE, EXPRESSED-RELATED"/>
    <property type="match status" value="1"/>
</dbReference>
<evidence type="ECO:0000313" key="2">
    <source>
        <dbReference type="EnsemblPlants" id="AET0Gv20126000.2"/>
    </source>
</evidence>
<reference evidence="3" key="2">
    <citation type="journal article" date="2017" name="Nat. Plants">
        <title>The Aegilops tauschii genome reveals multiple impacts of transposons.</title>
        <authorList>
            <person name="Zhao G."/>
            <person name="Zou C."/>
            <person name="Li K."/>
            <person name="Wang K."/>
            <person name="Li T."/>
            <person name="Gao L."/>
            <person name="Zhang X."/>
            <person name="Wang H."/>
            <person name="Yang Z."/>
            <person name="Liu X."/>
            <person name="Jiang W."/>
            <person name="Mao L."/>
            <person name="Kong X."/>
            <person name="Jiao Y."/>
            <person name="Jia J."/>
        </authorList>
    </citation>
    <scope>NUCLEOTIDE SEQUENCE [LARGE SCALE GENOMIC DNA]</scope>
    <source>
        <strain evidence="3">cv. AL8/78</strain>
    </source>
</reference>
<evidence type="ECO:0000259" key="1">
    <source>
        <dbReference type="PROSITE" id="PS50076"/>
    </source>
</evidence>
<dbReference type="CDD" id="cd06257">
    <property type="entry name" value="DnaJ"/>
    <property type="match status" value="1"/>
</dbReference>
<name>A0A452XFM6_AEGTS</name>
<dbReference type="AlphaFoldDB" id="A0A452XFM6"/>
<proteinExistence type="predicted"/>
<dbReference type="PRINTS" id="PR00625">
    <property type="entry name" value="JDOMAIN"/>
</dbReference>
<dbReference type="SMART" id="SM00271">
    <property type="entry name" value="DnaJ"/>
    <property type="match status" value="1"/>
</dbReference>
<dbReference type="GO" id="GO:0005783">
    <property type="term" value="C:endoplasmic reticulum"/>
    <property type="evidence" value="ECO:0007669"/>
    <property type="project" value="UniProtKB-ARBA"/>
</dbReference>
<dbReference type="PROSITE" id="PS50076">
    <property type="entry name" value="DNAJ_2"/>
    <property type="match status" value="1"/>
</dbReference>
<dbReference type="STRING" id="200361.A0A452XFM6"/>
<dbReference type="InterPro" id="IPR018253">
    <property type="entry name" value="DnaJ_domain_CS"/>
</dbReference>
<organism evidence="2 3">
    <name type="scientific">Aegilops tauschii subsp. strangulata</name>
    <name type="common">Goatgrass</name>
    <dbReference type="NCBI Taxonomy" id="200361"/>
    <lineage>
        <taxon>Eukaryota</taxon>
        <taxon>Viridiplantae</taxon>
        <taxon>Streptophyta</taxon>
        <taxon>Embryophyta</taxon>
        <taxon>Tracheophyta</taxon>
        <taxon>Spermatophyta</taxon>
        <taxon>Magnoliopsida</taxon>
        <taxon>Liliopsida</taxon>
        <taxon>Poales</taxon>
        <taxon>Poaceae</taxon>
        <taxon>BOP clade</taxon>
        <taxon>Pooideae</taxon>
        <taxon>Triticodae</taxon>
        <taxon>Triticeae</taxon>
        <taxon>Triticinae</taxon>
        <taxon>Aegilops</taxon>
    </lineage>
</organism>
<dbReference type="Proteomes" id="UP000015105">
    <property type="component" value="Unassembled WGS sequence"/>
</dbReference>
<dbReference type="SUPFAM" id="SSF46565">
    <property type="entry name" value="Chaperone J-domain"/>
    <property type="match status" value="1"/>
</dbReference>
<dbReference type="InterPro" id="IPR001623">
    <property type="entry name" value="DnaJ_domain"/>
</dbReference>
<accession>A0A452XFM6</accession>
<dbReference type="InterPro" id="IPR036869">
    <property type="entry name" value="J_dom_sf"/>
</dbReference>